<dbReference type="Proteomes" id="UP000199045">
    <property type="component" value="Unassembled WGS sequence"/>
</dbReference>
<feature type="transmembrane region" description="Helical" evidence="1">
    <location>
        <begin position="325"/>
        <end position="349"/>
    </location>
</feature>
<name>A0A1G7I9I0_CHIFI</name>
<keyword evidence="1" id="KW-1133">Transmembrane helix</keyword>
<dbReference type="EMBL" id="FNBN01000001">
    <property type="protein sequence ID" value="SDF09355.1"/>
    <property type="molecule type" value="Genomic_DNA"/>
</dbReference>
<feature type="transmembrane region" description="Helical" evidence="1">
    <location>
        <begin position="355"/>
        <end position="377"/>
    </location>
</feature>
<protein>
    <submittedName>
        <fullName evidence="2">Uncharacterized protein</fullName>
    </submittedName>
</protein>
<dbReference type="STRING" id="104663.SAMN04488121_101766"/>
<evidence type="ECO:0000256" key="1">
    <source>
        <dbReference type="SAM" id="Phobius"/>
    </source>
</evidence>
<keyword evidence="1" id="KW-0472">Membrane</keyword>
<accession>A0A1G7I9I0</accession>
<sequence length="470" mass="52752">MSFIDNFANFDIAMESRKSGTRDEKLGPLSADLKPGLWWKIAAGLNQRVANTSLACWIQIALANLAVVALLGLILRSKILFSVPFFDFRHLLHAHSHFAFGGWITLALLSLMAYTILPSEHAGKTVYKWMLAAILITSYGMLFTFPFQGYGLYSILFSNLFIFSSYAFAVIFIKDIRKSAVNSSVKVLSIGAVVYMCLSSAGAFTLAFLMATKSQQTYLYRDAIYSYLHLQYNGFFSLSVFALLLYYLKIDNRYTKCFTWSLTASVLPSMFLCYLWHDISSLFHIIAVLGSILLSIALACFLLMFRDLLPGIQQAKPLTKKVAGLAMIAFTCKMIFQALTIMPSLGVLAFSNRPIIIGFLHLVLLGFVSLFILAYCIENRLFRYNRVSAIALWTFVGGIVLNELALFSQGLGYVFMISSPVLDWLLLTATVCLFFGALLMAIQNRHNIYRRVPVIDTEGRLKILPVKYPD</sequence>
<feature type="transmembrane region" description="Helical" evidence="1">
    <location>
        <begin position="230"/>
        <end position="248"/>
    </location>
</feature>
<feature type="transmembrane region" description="Helical" evidence="1">
    <location>
        <begin position="421"/>
        <end position="442"/>
    </location>
</feature>
<feature type="transmembrane region" description="Helical" evidence="1">
    <location>
        <begin position="257"/>
        <end position="277"/>
    </location>
</feature>
<feature type="transmembrane region" description="Helical" evidence="1">
    <location>
        <begin position="185"/>
        <end position="210"/>
    </location>
</feature>
<evidence type="ECO:0000313" key="2">
    <source>
        <dbReference type="EMBL" id="SDF09355.1"/>
    </source>
</evidence>
<feature type="transmembrane region" description="Helical" evidence="1">
    <location>
        <begin position="54"/>
        <end position="75"/>
    </location>
</feature>
<keyword evidence="1" id="KW-0812">Transmembrane</keyword>
<feature type="transmembrane region" description="Helical" evidence="1">
    <location>
        <begin position="389"/>
        <end position="415"/>
    </location>
</feature>
<gene>
    <name evidence="2" type="ORF">SAMN04488121_101766</name>
</gene>
<reference evidence="2 3" key="1">
    <citation type="submission" date="2016-10" db="EMBL/GenBank/DDBJ databases">
        <authorList>
            <person name="de Groot N.N."/>
        </authorList>
    </citation>
    <scope>NUCLEOTIDE SEQUENCE [LARGE SCALE GENOMIC DNA]</scope>
    <source>
        <strain evidence="2 3">DSM 527</strain>
    </source>
</reference>
<feature type="transmembrane region" description="Helical" evidence="1">
    <location>
        <begin position="129"/>
        <end position="147"/>
    </location>
</feature>
<feature type="transmembrane region" description="Helical" evidence="1">
    <location>
        <begin position="95"/>
        <end position="117"/>
    </location>
</feature>
<feature type="transmembrane region" description="Helical" evidence="1">
    <location>
        <begin position="153"/>
        <end position="173"/>
    </location>
</feature>
<organism evidence="2 3">
    <name type="scientific">Chitinophaga filiformis</name>
    <name type="common">Myxococcus filiformis</name>
    <name type="synonym">Flexibacter filiformis</name>
    <dbReference type="NCBI Taxonomy" id="104663"/>
    <lineage>
        <taxon>Bacteria</taxon>
        <taxon>Pseudomonadati</taxon>
        <taxon>Bacteroidota</taxon>
        <taxon>Chitinophagia</taxon>
        <taxon>Chitinophagales</taxon>
        <taxon>Chitinophagaceae</taxon>
        <taxon>Chitinophaga</taxon>
    </lineage>
</organism>
<feature type="transmembrane region" description="Helical" evidence="1">
    <location>
        <begin position="283"/>
        <end position="305"/>
    </location>
</feature>
<evidence type="ECO:0000313" key="3">
    <source>
        <dbReference type="Proteomes" id="UP000199045"/>
    </source>
</evidence>
<dbReference type="AlphaFoldDB" id="A0A1G7I9I0"/>
<proteinExistence type="predicted"/>